<sequence>MNSQQPTRSQSYVSSQPLRIAYWNFRGAYFKKPEIDKISEELDIIIIAETCLSPDHAFSIRGFDCIRLDSTSNNIRGLLILIRNSILFSIVDIQFNFLPALEILAVKIHLKDSILNIVGAYRHPSIPMTNSIINSFYSFMSQFNSVINDLLVSDHFPIYVSLNSLVRSVDIFSHRTHLSRLQWQCVAAWLEVHAGDIARETSEAALFISP</sequence>
<dbReference type="InterPro" id="IPR036691">
    <property type="entry name" value="Endo/exonu/phosph_ase_sf"/>
</dbReference>
<accession>A0A151WH93</accession>
<evidence type="ECO:0008006" key="3">
    <source>
        <dbReference type="Google" id="ProtNLM"/>
    </source>
</evidence>
<proteinExistence type="predicted"/>
<reference evidence="1 2" key="1">
    <citation type="submission" date="2015-09" db="EMBL/GenBank/DDBJ databases">
        <title>Trachymyrmex zeteki WGS genome.</title>
        <authorList>
            <person name="Nygaard S."/>
            <person name="Hu H."/>
            <person name="Boomsma J."/>
            <person name="Zhang G."/>
        </authorList>
    </citation>
    <scope>NUCLEOTIDE SEQUENCE [LARGE SCALE GENOMIC DNA]</scope>
    <source>
        <strain evidence="1">Tzet28-1</strain>
        <tissue evidence="1">Whole body</tissue>
    </source>
</reference>
<keyword evidence="2" id="KW-1185">Reference proteome</keyword>
<gene>
    <name evidence="1" type="ORF">ALC60_13783</name>
</gene>
<dbReference type="Proteomes" id="UP000075809">
    <property type="component" value="Unassembled WGS sequence"/>
</dbReference>
<dbReference type="AlphaFoldDB" id="A0A151WH93"/>
<dbReference type="EMBL" id="KQ983132">
    <property type="protein sequence ID" value="KYQ47200.1"/>
    <property type="molecule type" value="Genomic_DNA"/>
</dbReference>
<dbReference type="Gene3D" id="3.60.10.10">
    <property type="entry name" value="Endonuclease/exonuclease/phosphatase"/>
    <property type="match status" value="1"/>
</dbReference>
<organism evidence="1 2">
    <name type="scientific">Mycetomoellerius zeteki</name>
    <dbReference type="NCBI Taxonomy" id="64791"/>
    <lineage>
        <taxon>Eukaryota</taxon>
        <taxon>Metazoa</taxon>
        <taxon>Ecdysozoa</taxon>
        <taxon>Arthropoda</taxon>
        <taxon>Hexapoda</taxon>
        <taxon>Insecta</taxon>
        <taxon>Pterygota</taxon>
        <taxon>Neoptera</taxon>
        <taxon>Endopterygota</taxon>
        <taxon>Hymenoptera</taxon>
        <taxon>Apocrita</taxon>
        <taxon>Aculeata</taxon>
        <taxon>Formicoidea</taxon>
        <taxon>Formicidae</taxon>
        <taxon>Myrmicinae</taxon>
        <taxon>Mycetomoellerius</taxon>
    </lineage>
</organism>
<dbReference type="STRING" id="64791.A0A151WH93"/>
<name>A0A151WH93_9HYME</name>
<evidence type="ECO:0000313" key="1">
    <source>
        <dbReference type="EMBL" id="KYQ47200.1"/>
    </source>
</evidence>
<dbReference type="SUPFAM" id="SSF56219">
    <property type="entry name" value="DNase I-like"/>
    <property type="match status" value="1"/>
</dbReference>
<evidence type="ECO:0000313" key="2">
    <source>
        <dbReference type="Proteomes" id="UP000075809"/>
    </source>
</evidence>
<protein>
    <recommendedName>
        <fullName evidence="3">Endonuclease/exonuclease/phosphatase domain-containing protein</fullName>
    </recommendedName>
</protein>